<evidence type="ECO:0000256" key="1">
    <source>
        <dbReference type="SAM" id="MobiDB-lite"/>
    </source>
</evidence>
<keyword evidence="4" id="KW-1185">Reference proteome</keyword>
<reference evidence="2" key="2">
    <citation type="submission" date="2017-06" db="EMBL/GenBank/DDBJ databases">
        <title>WGS assembly of Brachypodium distachyon.</title>
        <authorList>
            <consortium name="The International Brachypodium Initiative"/>
            <person name="Lucas S."/>
            <person name="Harmon-Smith M."/>
            <person name="Lail K."/>
            <person name="Tice H."/>
            <person name="Grimwood J."/>
            <person name="Bruce D."/>
            <person name="Barry K."/>
            <person name="Shu S."/>
            <person name="Lindquist E."/>
            <person name="Wang M."/>
            <person name="Pitluck S."/>
            <person name="Vogel J.P."/>
            <person name="Garvin D.F."/>
            <person name="Mockler T.C."/>
            <person name="Schmutz J."/>
            <person name="Rokhsar D."/>
            <person name="Bevan M.W."/>
        </authorList>
    </citation>
    <scope>NUCLEOTIDE SEQUENCE</scope>
    <source>
        <strain evidence="2">Bd21</strain>
    </source>
</reference>
<organism evidence="2">
    <name type="scientific">Brachypodium distachyon</name>
    <name type="common">Purple false brome</name>
    <name type="synonym">Trachynia distachya</name>
    <dbReference type="NCBI Taxonomy" id="15368"/>
    <lineage>
        <taxon>Eukaryota</taxon>
        <taxon>Viridiplantae</taxon>
        <taxon>Streptophyta</taxon>
        <taxon>Embryophyta</taxon>
        <taxon>Tracheophyta</taxon>
        <taxon>Spermatophyta</taxon>
        <taxon>Magnoliopsida</taxon>
        <taxon>Liliopsida</taxon>
        <taxon>Poales</taxon>
        <taxon>Poaceae</taxon>
        <taxon>BOP clade</taxon>
        <taxon>Pooideae</taxon>
        <taxon>Stipodae</taxon>
        <taxon>Brachypodieae</taxon>
        <taxon>Brachypodium</taxon>
    </lineage>
</organism>
<dbReference type="Gramene" id="PNT63564">
    <property type="protein sequence ID" value="PNT63564"/>
    <property type="gene ID" value="BRADI_4g17367v3"/>
</dbReference>
<dbReference type="EnsemblPlants" id="PNT63564">
    <property type="protein sequence ID" value="PNT63564"/>
    <property type="gene ID" value="BRADI_4g17367v3"/>
</dbReference>
<protein>
    <submittedName>
        <fullName evidence="2 3">Uncharacterized protein</fullName>
    </submittedName>
</protein>
<dbReference type="InParanoid" id="A0A2K2CNH2"/>
<gene>
    <name evidence="2" type="ORF">BRADI_4g17367v3</name>
</gene>
<evidence type="ECO:0000313" key="4">
    <source>
        <dbReference type="Proteomes" id="UP000008810"/>
    </source>
</evidence>
<dbReference type="AlphaFoldDB" id="A0A2K2CNH2"/>
<sequence>MRMRAVSSADLADSSARHVLEVVPPVEAETRRTGGNRGRGRPAGVGDEVNGDLTVWDVRGTGRSGDGAVSRGAVLHRRRPAPRREKGLSPLAQPFWS</sequence>
<dbReference type="EMBL" id="CM000883">
    <property type="protein sequence ID" value="PNT63564.1"/>
    <property type="molecule type" value="Genomic_DNA"/>
</dbReference>
<feature type="region of interest" description="Disordered" evidence="1">
    <location>
        <begin position="22"/>
        <end position="97"/>
    </location>
</feature>
<accession>A0A2K2CNH2</accession>
<evidence type="ECO:0000313" key="3">
    <source>
        <dbReference type="EnsemblPlants" id="PNT63564"/>
    </source>
</evidence>
<reference evidence="2 3" key="1">
    <citation type="journal article" date="2010" name="Nature">
        <title>Genome sequencing and analysis of the model grass Brachypodium distachyon.</title>
        <authorList>
            <consortium name="International Brachypodium Initiative"/>
        </authorList>
    </citation>
    <scope>NUCLEOTIDE SEQUENCE [LARGE SCALE GENOMIC DNA]</scope>
    <source>
        <strain evidence="2 3">Bd21</strain>
    </source>
</reference>
<dbReference type="Proteomes" id="UP000008810">
    <property type="component" value="Chromosome 4"/>
</dbReference>
<reference evidence="3" key="3">
    <citation type="submission" date="2018-08" db="UniProtKB">
        <authorList>
            <consortium name="EnsemblPlants"/>
        </authorList>
    </citation>
    <scope>IDENTIFICATION</scope>
    <source>
        <strain evidence="3">cv. Bd21</strain>
    </source>
</reference>
<evidence type="ECO:0000313" key="2">
    <source>
        <dbReference type="EMBL" id="PNT63564.1"/>
    </source>
</evidence>
<name>A0A2K2CNH2_BRADI</name>
<proteinExistence type="predicted"/>